<gene>
    <name evidence="2" type="ORF">PQR57_48295</name>
</gene>
<evidence type="ECO:0000313" key="3">
    <source>
        <dbReference type="Proteomes" id="UP001629230"/>
    </source>
</evidence>
<feature type="non-terminal residue" evidence="2">
    <location>
        <position position="62"/>
    </location>
</feature>
<proteinExistence type="predicted"/>
<evidence type="ECO:0000256" key="1">
    <source>
        <dbReference type="SAM" id="Phobius"/>
    </source>
</evidence>
<keyword evidence="1" id="KW-1133">Transmembrane helix</keyword>
<evidence type="ECO:0000313" key="2">
    <source>
        <dbReference type="EMBL" id="MFM0008663.1"/>
    </source>
</evidence>
<keyword evidence="1" id="KW-0472">Membrane</keyword>
<accession>A0ABW9B8P1</accession>
<sequence length="62" mass="6724">MPQDSTRLSGTTSISDSLFVQIKARGLLLAAFVGSIWLVFSLSAALPFLHLNRHGVVRRTLG</sequence>
<dbReference type="EMBL" id="JAQQEZ010000189">
    <property type="protein sequence ID" value="MFM0008663.1"/>
    <property type="molecule type" value="Genomic_DNA"/>
</dbReference>
<name>A0ABW9B8P1_9BURK</name>
<organism evidence="2 3">
    <name type="scientific">Paraburkholderia dipogonis</name>
    <dbReference type="NCBI Taxonomy" id="1211383"/>
    <lineage>
        <taxon>Bacteria</taxon>
        <taxon>Pseudomonadati</taxon>
        <taxon>Pseudomonadota</taxon>
        <taxon>Betaproteobacteria</taxon>
        <taxon>Burkholderiales</taxon>
        <taxon>Burkholderiaceae</taxon>
        <taxon>Paraburkholderia</taxon>
    </lineage>
</organism>
<keyword evidence="3" id="KW-1185">Reference proteome</keyword>
<reference evidence="2 3" key="1">
    <citation type="journal article" date="2024" name="Chem. Sci.">
        <title>Discovery of megapolipeptins by genome mining of a Burkholderiales bacteria collection.</title>
        <authorList>
            <person name="Paulo B.S."/>
            <person name="Recchia M.J.J."/>
            <person name="Lee S."/>
            <person name="Fergusson C.H."/>
            <person name="Romanowski S.B."/>
            <person name="Hernandez A."/>
            <person name="Krull N."/>
            <person name="Liu D.Y."/>
            <person name="Cavanagh H."/>
            <person name="Bos A."/>
            <person name="Gray C.A."/>
            <person name="Murphy B.T."/>
            <person name="Linington R.G."/>
            <person name="Eustaquio A.S."/>
        </authorList>
    </citation>
    <scope>NUCLEOTIDE SEQUENCE [LARGE SCALE GENOMIC DNA]</scope>
    <source>
        <strain evidence="2 3">RL17-350-BIC-A</strain>
    </source>
</reference>
<keyword evidence="1" id="KW-0812">Transmembrane</keyword>
<protein>
    <submittedName>
        <fullName evidence="2">Uncharacterized protein</fullName>
    </submittedName>
</protein>
<dbReference type="Proteomes" id="UP001629230">
    <property type="component" value="Unassembled WGS sequence"/>
</dbReference>
<comment type="caution">
    <text evidence="2">The sequence shown here is derived from an EMBL/GenBank/DDBJ whole genome shotgun (WGS) entry which is preliminary data.</text>
</comment>
<feature type="transmembrane region" description="Helical" evidence="1">
    <location>
        <begin position="27"/>
        <end position="49"/>
    </location>
</feature>